<dbReference type="InParanoid" id="A0A263CZJ4"/>
<evidence type="ECO:0000256" key="5">
    <source>
        <dbReference type="PROSITE-ProRule" id="PRU01248"/>
    </source>
</evidence>
<evidence type="ECO:0000256" key="3">
    <source>
        <dbReference type="ARBA" id="ARBA00023163"/>
    </source>
</evidence>
<dbReference type="GO" id="GO:0006310">
    <property type="term" value="P:DNA recombination"/>
    <property type="evidence" value="ECO:0007669"/>
    <property type="project" value="UniProtKB-KW"/>
</dbReference>
<dbReference type="InterPro" id="IPR011010">
    <property type="entry name" value="DNA_brk_join_enz"/>
</dbReference>
<accession>A0A263CZJ4</accession>
<evidence type="ECO:0000256" key="2">
    <source>
        <dbReference type="ARBA" id="ARBA00023125"/>
    </source>
</evidence>
<evidence type="ECO:0000256" key="4">
    <source>
        <dbReference type="ARBA" id="ARBA00023172"/>
    </source>
</evidence>
<dbReference type="Gene3D" id="1.10.443.10">
    <property type="entry name" value="Intergrase catalytic core"/>
    <property type="match status" value="1"/>
</dbReference>
<sequence length="588" mass="65284">MAAPTKRTKRQRGSIDKLSSGTLRVRVYAGHDPVSKREHYLTETIPAGPNAERQAEKARTRLLNQVDEQRNPRTNATLAQLIEKHLSVAELDPGTLRGYRRNYENHVKPLIGATKVGAIDAHVLDSFYAELRRCRAHCDGRTRIDHRTHHPHACDERCGKHVCQPLATSTVRRVHFLLSGAFKRAVRWGWIAHNPAAKAEPPPEPKPDPQPPTAAEAARIVNAAWEDPDWGAFVWLAMNTGGRRAELCALRWRHVDLTNGTLDVRKSIDQSGGETTEKDTKTHQHRRIAIDPETVIVLTDQRSRCMERAQALGIELSDDAFVFSLAPDGNSPMKPDTVTQRYGRLAKRLKIATTFHKLRHFSATELIAAGVDPRTVSGRLGHTGGGSTTLRVYSAWVSESDQRAASSLSSRMPARPTDVATPTERAKTDPRSPYEKVAAQIRNQILSGNLKVGAPAPTQKEITKTHCVSAGTANRAIELLKSWNLVDATRGRRAVVLEPPEDASPESTPRNNIESHPPNQKLIEARLIYLGELVRTFKTEADVSDGSTLRQLLANAVRRHQGRTTTEIGDYELEIRQEGKDPIVFAEL</sequence>
<dbReference type="InterPro" id="IPR010998">
    <property type="entry name" value="Integrase_recombinase_N"/>
</dbReference>
<dbReference type="SMART" id="SM00345">
    <property type="entry name" value="HTH_GNTR"/>
    <property type="match status" value="1"/>
</dbReference>
<feature type="region of interest" description="Disordered" evidence="6">
    <location>
        <begin position="404"/>
        <end position="434"/>
    </location>
</feature>
<dbReference type="PROSITE" id="PS51898">
    <property type="entry name" value="TYR_RECOMBINASE"/>
    <property type="match status" value="1"/>
</dbReference>
<dbReference type="InterPro" id="IPR050090">
    <property type="entry name" value="Tyrosine_recombinase_XerCD"/>
</dbReference>
<dbReference type="Gene3D" id="1.10.10.10">
    <property type="entry name" value="Winged helix-like DNA-binding domain superfamily/Winged helix DNA-binding domain"/>
    <property type="match status" value="1"/>
</dbReference>
<dbReference type="OrthoDB" id="4326943at2"/>
<feature type="compositionally biased region" description="Basic and acidic residues" evidence="6">
    <location>
        <begin position="424"/>
        <end position="434"/>
    </location>
</feature>
<dbReference type="SUPFAM" id="SSF56349">
    <property type="entry name" value="DNA breaking-rejoining enzymes"/>
    <property type="match status" value="1"/>
</dbReference>
<feature type="domain" description="HTH gntR-type" evidence="7">
    <location>
        <begin position="431"/>
        <end position="499"/>
    </location>
</feature>
<keyword evidence="1" id="KW-0805">Transcription regulation</keyword>
<proteinExistence type="predicted"/>
<dbReference type="InterPro" id="IPR036388">
    <property type="entry name" value="WH-like_DNA-bd_sf"/>
</dbReference>
<dbReference type="InterPro" id="IPR000524">
    <property type="entry name" value="Tscrpt_reg_HTH_GntR"/>
</dbReference>
<dbReference type="PANTHER" id="PTHR30349:SF91">
    <property type="entry name" value="INTA PROTEIN"/>
    <property type="match status" value="1"/>
</dbReference>
<evidence type="ECO:0008006" key="12">
    <source>
        <dbReference type="Google" id="ProtNLM"/>
    </source>
</evidence>
<dbReference type="PROSITE" id="PS51900">
    <property type="entry name" value="CB"/>
    <property type="match status" value="1"/>
</dbReference>
<protein>
    <recommendedName>
        <fullName evidence="12">Site-specific integrase</fullName>
    </recommendedName>
</protein>
<evidence type="ECO:0000313" key="10">
    <source>
        <dbReference type="EMBL" id="OZM71593.1"/>
    </source>
</evidence>
<keyword evidence="4" id="KW-0233">DNA recombination</keyword>
<name>A0A263CZJ4_9PSEU</name>
<dbReference type="Proteomes" id="UP000242444">
    <property type="component" value="Unassembled WGS sequence"/>
</dbReference>
<dbReference type="InterPro" id="IPR002104">
    <property type="entry name" value="Integrase_catalytic"/>
</dbReference>
<gene>
    <name evidence="10" type="ORF">CFN78_18880</name>
</gene>
<keyword evidence="3" id="KW-0804">Transcription</keyword>
<dbReference type="AlphaFoldDB" id="A0A263CZJ4"/>
<organism evidence="10 11">
    <name type="scientific">Amycolatopsis antarctica</name>
    <dbReference type="NCBI Taxonomy" id="1854586"/>
    <lineage>
        <taxon>Bacteria</taxon>
        <taxon>Bacillati</taxon>
        <taxon>Actinomycetota</taxon>
        <taxon>Actinomycetes</taxon>
        <taxon>Pseudonocardiales</taxon>
        <taxon>Pseudonocardiaceae</taxon>
        <taxon>Amycolatopsis</taxon>
    </lineage>
</organism>
<comment type="caution">
    <text evidence="10">The sequence shown here is derived from an EMBL/GenBank/DDBJ whole genome shotgun (WGS) entry which is preliminary data.</text>
</comment>
<dbReference type="PANTHER" id="PTHR30349">
    <property type="entry name" value="PHAGE INTEGRASE-RELATED"/>
    <property type="match status" value="1"/>
</dbReference>
<evidence type="ECO:0000259" key="7">
    <source>
        <dbReference type="PROSITE" id="PS50949"/>
    </source>
</evidence>
<dbReference type="CDD" id="cd01189">
    <property type="entry name" value="INT_ICEBs1_C_like"/>
    <property type="match status" value="1"/>
</dbReference>
<dbReference type="SUPFAM" id="SSF46785">
    <property type="entry name" value="Winged helix' DNA-binding domain"/>
    <property type="match status" value="1"/>
</dbReference>
<evidence type="ECO:0000256" key="1">
    <source>
        <dbReference type="ARBA" id="ARBA00023015"/>
    </source>
</evidence>
<dbReference type="GO" id="GO:0003677">
    <property type="term" value="F:DNA binding"/>
    <property type="evidence" value="ECO:0007669"/>
    <property type="project" value="UniProtKB-UniRule"/>
</dbReference>
<dbReference type="EMBL" id="NKYE01000012">
    <property type="protein sequence ID" value="OZM71593.1"/>
    <property type="molecule type" value="Genomic_DNA"/>
</dbReference>
<dbReference type="InterPro" id="IPR044068">
    <property type="entry name" value="CB"/>
</dbReference>
<keyword evidence="2 5" id="KW-0238">DNA-binding</keyword>
<dbReference type="InterPro" id="IPR036390">
    <property type="entry name" value="WH_DNA-bd_sf"/>
</dbReference>
<evidence type="ECO:0000259" key="9">
    <source>
        <dbReference type="PROSITE" id="PS51900"/>
    </source>
</evidence>
<reference evidence="10 11" key="1">
    <citation type="submission" date="2017-07" db="EMBL/GenBank/DDBJ databases">
        <title>Amycolatopsis antarcticus sp. nov., isolated from the surface of an Antarcticus brown macroalga.</title>
        <authorList>
            <person name="Wang J."/>
            <person name="Leiva S."/>
            <person name="Huang J."/>
            <person name="Huang Y."/>
        </authorList>
    </citation>
    <scope>NUCLEOTIDE SEQUENCE [LARGE SCALE GENOMIC DNA]</scope>
    <source>
        <strain evidence="10 11">AU-G6</strain>
    </source>
</reference>
<feature type="domain" description="Tyr recombinase" evidence="8">
    <location>
        <begin position="207"/>
        <end position="407"/>
    </location>
</feature>
<dbReference type="Pfam" id="PF00589">
    <property type="entry name" value="Phage_integrase"/>
    <property type="match status" value="1"/>
</dbReference>
<feature type="region of interest" description="Disordered" evidence="6">
    <location>
        <begin position="195"/>
        <end position="215"/>
    </location>
</feature>
<dbReference type="Pfam" id="PF00392">
    <property type="entry name" value="GntR"/>
    <property type="match status" value="1"/>
</dbReference>
<feature type="domain" description="Core-binding (CB)" evidence="9">
    <location>
        <begin position="76"/>
        <end position="186"/>
    </location>
</feature>
<evidence type="ECO:0000313" key="11">
    <source>
        <dbReference type="Proteomes" id="UP000242444"/>
    </source>
</evidence>
<keyword evidence="11" id="KW-1185">Reference proteome</keyword>
<dbReference type="RefSeq" id="WP_094864175.1">
    <property type="nucleotide sequence ID" value="NZ_NKYE01000012.1"/>
</dbReference>
<evidence type="ECO:0000256" key="6">
    <source>
        <dbReference type="SAM" id="MobiDB-lite"/>
    </source>
</evidence>
<dbReference type="PROSITE" id="PS50949">
    <property type="entry name" value="HTH_GNTR"/>
    <property type="match status" value="1"/>
</dbReference>
<dbReference type="GO" id="GO:0003700">
    <property type="term" value="F:DNA-binding transcription factor activity"/>
    <property type="evidence" value="ECO:0007669"/>
    <property type="project" value="InterPro"/>
</dbReference>
<dbReference type="InterPro" id="IPR013762">
    <property type="entry name" value="Integrase-like_cat_sf"/>
</dbReference>
<evidence type="ECO:0000259" key="8">
    <source>
        <dbReference type="PROSITE" id="PS51898"/>
    </source>
</evidence>
<dbReference type="Gene3D" id="1.10.150.130">
    <property type="match status" value="1"/>
</dbReference>
<dbReference type="GO" id="GO:0015074">
    <property type="term" value="P:DNA integration"/>
    <property type="evidence" value="ECO:0007669"/>
    <property type="project" value="InterPro"/>
</dbReference>